<organism evidence="7">
    <name type="scientific">uncultured Gemmatimonadetes bacterium Rifle_16ft_4_minimus_7</name>
    <dbReference type="NCBI Taxonomy" id="1665098"/>
    <lineage>
        <taxon>Bacteria</taxon>
        <taxon>Pseudomonadati</taxon>
        <taxon>Gemmatimonadota</taxon>
        <taxon>environmental samples</taxon>
    </lineage>
</organism>
<keyword evidence="5 6" id="KW-0472">Membrane</keyword>
<evidence type="ECO:0000256" key="2">
    <source>
        <dbReference type="ARBA" id="ARBA00022475"/>
    </source>
</evidence>
<evidence type="ECO:0000256" key="4">
    <source>
        <dbReference type="ARBA" id="ARBA00022989"/>
    </source>
</evidence>
<keyword evidence="4 6" id="KW-1133">Transmembrane helix</keyword>
<evidence type="ECO:0000256" key="3">
    <source>
        <dbReference type="ARBA" id="ARBA00022692"/>
    </source>
</evidence>
<dbReference type="PIRSF" id="PIRSF035875">
    <property type="entry name" value="RNase_BN"/>
    <property type="match status" value="1"/>
</dbReference>
<evidence type="ECO:0000256" key="5">
    <source>
        <dbReference type="ARBA" id="ARBA00023136"/>
    </source>
</evidence>
<evidence type="ECO:0000256" key="6">
    <source>
        <dbReference type="SAM" id="Phobius"/>
    </source>
</evidence>
<feature type="transmembrane region" description="Helical" evidence="6">
    <location>
        <begin position="160"/>
        <end position="178"/>
    </location>
</feature>
<dbReference type="EMBL" id="KT007046">
    <property type="protein sequence ID" value="AKQ04652.1"/>
    <property type="molecule type" value="Genomic_DNA"/>
</dbReference>
<dbReference type="AlphaFoldDB" id="A0A0H4TDM4"/>
<accession>A0A0H4TDM4</accession>
<dbReference type="PANTHER" id="PTHR30213">
    <property type="entry name" value="INNER MEMBRANE PROTEIN YHJD"/>
    <property type="match status" value="1"/>
</dbReference>
<comment type="subcellular location">
    <subcellularLocation>
        <location evidence="1">Cell membrane</location>
        <topology evidence="1">Multi-pass membrane protein</topology>
    </subcellularLocation>
</comment>
<sequence>MRRVWVAAYEDNVFFLASALTFDALVAALPFILLALGTLGYVVQGDRDTLTSVHALLDRFLPMRAGTGGPMDPAERILAGVTESRRQLSAFGVPLFIWFSTRFYSGVRAGLNDVFDTEESRPWLVSKAVDFALVIVSLLVLVASTAVGLLLPDLTWPGRLLRRTVSFGFGAVLFYLIYTIAPSRRVRRDTALVAAAVASLFFEVARVLYGVYLAEFATVDRLVSNANAIAGGLFLVWMYYTAVVFLVGGEVAQTYDLMRRQREQRAILT</sequence>
<keyword evidence="3 6" id="KW-0812">Transmembrane</keyword>
<feature type="transmembrane region" description="Helical" evidence="6">
    <location>
        <begin position="12"/>
        <end position="43"/>
    </location>
</feature>
<dbReference type="NCBIfam" id="TIGR00765">
    <property type="entry name" value="yihY_not_rbn"/>
    <property type="match status" value="1"/>
</dbReference>
<feature type="transmembrane region" description="Helical" evidence="6">
    <location>
        <begin position="229"/>
        <end position="252"/>
    </location>
</feature>
<keyword evidence="2" id="KW-1003">Cell membrane</keyword>
<dbReference type="PANTHER" id="PTHR30213:SF0">
    <property type="entry name" value="UPF0761 MEMBRANE PROTEIN YIHY"/>
    <property type="match status" value="1"/>
</dbReference>
<feature type="transmembrane region" description="Helical" evidence="6">
    <location>
        <begin position="128"/>
        <end position="148"/>
    </location>
</feature>
<proteinExistence type="predicted"/>
<feature type="transmembrane region" description="Helical" evidence="6">
    <location>
        <begin position="190"/>
        <end position="209"/>
    </location>
</feature>
<name>A0A0H4TDM4_9BACT</name>
<evidence type="ECO:0000313" key="7">
    <source>
        <dbReference type="EMBL" id="AKQ04652.1"/>
    </source>
</evidence>
<dbReference type="Pfam" id="PF03631">
    <property type="entry name" value="Virul_fac_BrkB"/>
    <property type="match status" value="1"/>
</dbReference>
<dbReference type="GO" id="GO:0005886">
    <property type="term" value="C:plasma membrane"/>
    <property type="evidence" value="ECO:0007669"/>
    <property type="project" value="UniProtKB-SubCell"/>
</dbReference>
<reference evidence="7" key="1">
    <citation type="journal article" date="2015" name="ISME J.">
        <title>Aquifer environment selects for microbial species cohorts in sediment and groundwater.</title>
        <authorList>
            <person name="Hug L.A."/>
            <person name="Thomas B.C."/>
            <person name="Brown C.T."/>
            <person name="Frischkorn K.R."/>
            <person name="Williams K.H."/>
            <person name="Tringe S.G."/>
            <person name="Banfield J.F."/>
        </authorList>
    </citation>
    <scope>NUCLEOTIDE SEQUENCE</scope>
</reference>
<protein>
    <submittedName>
        <fullName evidence="7">Membrane protein</fullName>
    </submittedName>
</protein>
<evidence type="ECO:0000256" key="1">
    <source>
        <dbReference type="ARBA" id="ARBA00004651"/>
    </source>
</evidence>
<dbReference type="InterPro" id="IPR017039">
    <property type="entry name" value="Virul_fac_BrkB"/>
</dbReference>